<dbReference type="OrthoDB" id="9804474at2"/>
<evidence type="ECO:0000256" key="1">
    <source>
        <dbReference type="ARBA" id="ARBA00001933"/>
    </source>
</evidence>
<dbReference type="STRING" id="235279.HH_0372"/>
<dbReference type="Gene3D" id="3.40.640.10">
    <property type="entry name" value="Type I PLP-dependent aspartate aminotransferase-like (Major domain)"/>
    <property type="match status" value="1"/>
</dbReference>
<proteinExistence type="predicted"/>
<dbReference type="GO" id="GO:0008483">
    <property type="term" value="F:transaminase activity"/>
    <property type="evidence" value="ECO:0007669"/>
    <property type="project" value="UniProtKB-KW"/>
</dbReference>
<evidence type="ECO:0000256" key="3">
    <source>
        <dbReference type="ARBA" id="ARBA00022679"/>
    </source>
</evidence>
<dbReference type="Proteomes" id="UP000002495">
    <property type="component" value="Chromosome"/>
</dbReference>
<keyword evidence="2" id="KW-0032">Aminotransferase</keyword>
<dbReference type="PANTHER" id="PTHR42832">
    <property type="entry name" value="AMINO ACID AMINOTRANSFERASE"/>
    <property type="match status" value="1"/>
</dbReference>
<dbReference type="eggNOG" id="COG0436">
    <property type="taxonomic scope" value="Bacteria"/>
</dbReference>
<comment type="cofactor">
    <cofactor evidence="1">
        <name>pyridoxal 5'-phosphate</name>
        <dbReference type="ChEBI" id="CHEBI:597326"/>
    </cofactor>
</comment>
<dbReference type="RefSeq" id="WP_011115214.1">
    <property type="nucleotide sequence ID" value="NC_004917.1"/>
</dbReference>
<dbReference type="Pfam" id="PF00155">
    <property type="entry name" value="Aminotran_1_2"/>
    <property type="match status" value="1"/>
</dbReference>
<dbReference type="InterPro" id="IPR050881">
    <property type="entry name" value="LL-DAP_aminotransferase"/>
</dbReference>
<organism evidence="5 6">
    <name type="scientific">Helicobacter hepaticus (strain ATCC 51449 / 3B1)</name>
    <dbReference type="NCBI Taxonomy" id="235279"/>
    <lineage>
        <taxon>Bacteria</taxon>
        <taxon>Pseudomonadati</taxon>
        <taxon>Campylobacterota</taxon>
        <taxon>Epsilonproteobacteria</taxon>
        <taxon>Campylobacterales</taxon>
        <taxon>Helicobacteraceae</taxon>
        <taxon>Helicobacter</taxon>
    </lineage>
</organism>
<dbReference type="HOGENOM" id="CLU_017584_4_5_7"/>
<name>Q7VJ71_HELHP</name>
<dbReference type="PANTHER" id="PTHR42832:SF3">
    <property type="entry name" value="L-GLUTAMINE--4-(METHYLSULFANYL)-2-OXOBUTANOATE AMINOTRANSFERASE"/>
    <property type="match status" value="1"/>
</dbReference>
<dbReference type="InterPro" id="IPR015424">
    <property type="entry name" value="PyrdxlP-dep_Trfase"/>
</dbReference>
<feature type="domain" description="Aminotransferase class I/classII large" evidence="4">
    <location>
        <begin position="27"/>
        <end position="370"/>
    </location>
</feature>
<dbReference type="NCBIfam" id="NF004494">
    <property type="entry name" value="PRK05839.1"/>
    <property type="match status" value="1"/>
</dbReference>
<dbReference type="InterPro" id="IPR015421">
    <property type="entry name" value="PyrdxlP-dep_Trfase_major"/>
</dbReference>
<dbReference type="Gene3D" id="3.90.1150.10">
    <property type="entry name" value="Aspartate Aminotransferase, domain 1"/>
    <property type="match status" value="1"/>
</dbReference>
<keyword evidence="3" id="KW-0808">Transferase</keyword>
<keyword evidence="6" id="KW-1185">Reference proteome</keyword>
<dbReference type="KEGG" id="hhe:HH_0372"/>
<evidence type="ECO:0000256" key="2">
    <source>
        <dbReference type="ARBA" id="ARBA00022576"/>
    </source>
</evidence>
<evidence type="ECO:0000259" key="4">
    <source>
        <dbReference type="Pfam" id="PF00155"/>
    </source>
</evidence>
<evidence type="ECO:0000313" key="6">
    <source>
        <dbReference type="Proteomes" id="UP000002495"/>
    </source>
</evidence>
<evidence type="ECO:0000313" key="5">
    <source>
        <dbReference type="EMBL" id="AAP76969.1"/>
    </source>
</evidence>
<reference evidence="5 6" key="1">
    <citation type="journal article" date="2003" name="Proc. Natl. Acad. Sci. U.S.A.">
        <title>The complete genome sequence of the carcinogenic bacterium Helicobacter hepaticus.</title>
        <authorList>
            <person name="Suerbaum S."/>
            <person name="Josenhans C."/>
            <person name="Sterzenbach T."/>
            <person name="Drescher B."/>
            <person name="Brandt P."/>
            <person name="Bell M."/>
            <person name="Droege M."/>
            <person name="Fartmann B."/>
            <person name="Fischer H.-P."/>
            <person name="Ge Z."/>
            <person name="Hoerster A."/>
            <person name="Holland R."/>
            <person name="Klein K."/>
            <person name="Koenig J."/>
            <person name="Macko L."/>
            <person name="Mendz G.L."/>
            <person name="Nyakatura G."/>
            <person name="Schauer D.B."/>
            <person name="Shen Z."/>
            <person name="Weber J."/>
            <person name="Frosch M."/>
            <person name="Fox J.G."/>
        </authorList>
    </citation>
    <scope>NUCLEOTIDE SEQUENCE [LARGE SCALE GENOMIC DNA]</scope>
    <source>
        <strain evidence="6">ATCC 51449 / 3B1</strain>
    </source>
</reference>
<dbReference type="CDD" id="cd00609">
    <property type="entry name" value="AAT_like"/>
    <property type="match status" value="1"/>
</dbReference>
<dbReference type="EMBL" id="AE017125">
    <property type="protein sequence ID" value="AAP76969.1"/>
    <property type="molecule type" value="Genomic_DNA"/>
</dbReference>
<dbReference type="InterPro" id="IPR004839">
    <property type="entry name" value="Aminotransferase_I/II_large"/>
</dbReference>
<dbReference type="GO" id="GO:0030170">
    <property type="term" value="F:pyridoxal phosphate binding"/>
    <property type="evidence" value="ECO:0007669"/>
    <property type="project" value="InterPro"/>
</dbReference>
<dbReference type="SUPFAM" id="SSF53383">
    <property type="entry name" value="PLP-dependent transferases"/>
    <property type="match status" value="1"/>
</dbReference>
<sequence>MLHQFESYPFEKLRTLLAHSSPPSGEEIFSLTIGEPQFPTPTNIIQSWQSNASLLNKYPKSSGEDELKDAQLHFINKRYNLTLTKSQIIPTLGTREVLFNFPQFYLFDLPQPTIAYPNPFYQIYEGAAIASKAQVLLMNLTSENDFTPSLTPKELKKVHLVILNSPNNPTGRILDMQALTEWVKKALEYDFVIINDECYSEIYESSPPPSILQASIQAGNTSFKNIIALNSISKRSSAPGLRSGFIAGDAEILKAYNLYRTYLGCALPLPLQKAAAVAWKDMQTPESIRHIYAKNLALAREILELSTEQISPYTFYVWLKVDNDEAFCKFAYEKKGVLTLPGSYLGRENQGKGYVRIALVYDNNTTKKALLALKEAIKLYKQECQ</sequence>
<accession>Q7VJ71</accession>
<dbReference type="InterPro" id="IPR015422">
    <property type="entry name" value="PyrdxlP-dep_Trfase_small"/>
</dbReference>
<gene>
    <name evidence="5" type="ordered locus">HH_0372</name>
</gene>
<dbReference type="AlphaFoldDB" id="Q7VJ71"/>
<protein>
    <recommendedName>
        <fullName evidence="4">Aminotransferase class I/classII large domain-containing protein</fullName>
    </recommendedName>
</protein>